<feature type="region of interest" description="Disordered" evidence="2">
    <location>
        <begin position="352"/>
        <end position="382"/>
    </location>
</feature>
<dbReference type="Proteomes" id="UP000759131">
    <property type="component" value="Unassembled WGS sequence"/>
</dbReference>
<evidence type="ECO:0000256" key="1">
    <source>
        <dbReference type="SAM" id="Coils"/>
    </source>
</evidence>
<dbReference type="EMBL" id="CAJPIZ010001137">
    <property type="protein sequence ID" value="CAG2102949.1"/>
    <property type="molecule type" value="Genomic_DNA"/>
</dbReference>
<dbReference type="OrthoDB" id="6427083at2759"/>
<reference evidence="3" key="1">
    <citation type="submission" date="2020-11" db="EMBL/GenBank/DDBJ databases">
        <authorList>
            <person name="Tran Van P."/>
        </authorList>
    </citation>
    <scope>NUCLEOTIDE SEQUENCE</scope>
</reference>
<gene>
    <name evidence="3" type="ORF">OSB1V03_LOCUS2982</name>
</gene>
<evidence type="ECO:0000256" key="2">
    <source>
        <dbReference type="SAM" id="MobiDB-lite"/>
    </source>
</evidence>
<evidence type="ECO:0000313" key="4">
    <source>
        <dbReference type="Proteomes" id="UP000759131"/>
    </source>
</evidence>
<feature type="coiled-coil region" evidence="1">
    <location>
        <begin position="158"/>
        <end position="199"/>
    </location>
</feature>
<organism evidence="3">
    <name type="scientific">Medioppia subpectinata</name>
    <dbReference type="NCBI Taxonomy" id="1979941"/>
    <lineage>
        <taxon>Eukaryota</taxon>
        <taxon>Metazoa</taxon>
        <taxon>Ecdysozoa</taxon>
        <taxon>Arthropoda</taxon>
        <taxon>Chelicerata</taxon>
        <taxon>Arachnida</taxon>
        <taxon>Acari</taxon>
        <taxon>Acariformes</taxon>
        <taxon>Sarcoptiformes</taxon>
        <taxon>Oribatida</taxon>
        <taxon>Brachypylina</taxon>
        <taxon>Oppioidea</taxon>
        <taxon>Oppiidae</taxon>
        <taxon>Medioppia</taxon>
    </lineage>
</organism>
<sequence>MSSNPLSVLMSIKTLNPEVDDYWLSIPATVKTIDGLKLHVLTNECIDTDINVLDIQLYKSNGILRGQSSIAGVIRDKDRIEMRIKCKCVDKRSKTTVTRPTPVARDGLTPRSPLTPAAIDSHSLSLLHDFYKTLSKQIQSLTASQRETLIIRDRDGLAAQLTNKDNELKKQTKSMSQELEIERQRCHQLQQQIQSLTADKTSIIKTRDLLCAQMADKDIELQRQSEIWSVDYESQRQRCVELQQQIQMVKAGHSLAVKECERMPQLIALLATERNELKNMGRELEIERKRCYHLQQQIQSLTADKTLAINEKNKMAAELAQFKNRAVMAKSVAQDIKRNPFGYHDVNKKLHTLPTDRSRTPVSPLARLSTPGTPGHRFGADPSAKTLCPEVDDYWLSISPSLKTIDGLKRSILTDNCIVKDMDDIQLYLYNGLLRGNASIGDVLQNRDCIELRVKFANTKRISSSVGNNYGRHKRIKSSSINCITVDDSDDESMSGRSAVQTIVKTESGSMSSPKVVIKSEVMSETDDTESVDKSLNGCEDNVKQEVIVKSESNISSAAVVSDAEAAHQWLPYSQPCGTC</sequence>
<dbReference type="AlphaFoldDB" id="A0A7R9KGJ5"/>
<proteinExistence type="predicted"/>
<protein>
    <submittedName>
        <fullName evidence="3">Uncharacterized protein</fullName>
    </submittedName>
</protein>
<accession>A0A7R9KGJ5</accession>
<evidence type="ECO:0000313" key="3">
    <source>
        <dbReference type="EMBL" id="CAD7622519.1"/>
    </source>
</evidence>
<name>A0A7R9KGJ5_9ACAR</name>
<dbReference type="EMBL" id="OC855712">
    <property type="protein sequence ID" value="CAD7622519.1"/>
    <property type="molecule type" value="Genomic_DNA"/>
</dbReference>
<feature type="non-terminal residue" evidence="3">
    <location>
        <position position="580"/>
    </location>
</feature>
<keyword evidence="4" id="KW-1185">Reference proteome</keyword>
<keyword evidence="1" id="KW-0175">Coiled coil</keyword>